<dbReference type="PANTHER" id="PTHR33606">
    <property type="entry name" value="PROTEIN YCII"/>
    <property type="match status" value="1"/>
</dbReference>
<protein>
    <recommendedName>
        <fullName evidence="2">YCII-related domain-containing protein</fullName>
    </recommendedName>
</protein>
<reference evidence="3 4" key="1">
    <citation type="submission" date="2015-06" db="EMBL/GenBank/DDBJ databases">
        <title>Draft genome assembly of filamentous brackish cyanobacterium Limnoraphis robusta strain CS-951.</title>
        <authorList>
            <person name="Willis A."/>
            <person name="Parks M."/>
            <person name="Burford M.A."/>
        </authorList>
    </citation>
    <scope>NUCLEOTIDE SEQUENCE [LARGE SCALE GENOMIC DNA]</scope>
    <source>
        <strain evidence="3 4">CS-951</strain>
    </source>
</reference>
<name>A0A0F5YBZ7_9CYAN</name>
<dbReference type="SUPFAM" id="SSF54909">
    <property type="entry name" value="Dimeric alpha+beta barrel"/>
    <property type="match status" value="1"/>
</dbReference>
<evidence type="ECO:0000256" key="1">
    <source>
        <dbReference type="ARBA" id="ARBA00007689"/>
    </source>
</evidence>
<gene>
    <name evidence="3" type="ORF">WN50_23510</name>
</gene>
<evidence type="ECO:0000313" key="3">
    <source>
        <dbReference type="EMBL" id="KKD35755.1"/>
    </source>
</evidence>
<sequence length="89" mass="10528">MPKYILFGTYCENVIEKREPYRTAHLEGIKKQKEAGLVMTIGPTKDLTQVFGIYDAENEQIVRNLIESDPYWINGIWIEYDVKEWIQVF</sequence>
<organism evidence="3 4">
    <name type="scientific">Limnoraphis robusta CS-951</name>
    <dbReference type="NCBI Taxonomy" id="1637645"/>
    <lineage>
        <taxon>Bacteria</taxon>
        <taxon>Bacillati</taxon>
        <taxon>Cyanobacteriota</taxon>
        <taxon>Cyanophyceae</taxon>
        <taxon>Oscillatoriophycideae</taxon>
        <taxon>Oscillatoriales</taxon>
        <taxon>Sirenicapillariaceae</taxon>
        <taxon>Limnoraphis</taxon>
    </lineage>
</organism>
<dbReference type="InterPro" id="IPR005545">
    <property type="entry name" value="YCII"/>
</dbReference>
<accession>A0A0F5YBZ7</accession>
<dbReference type="InterPro" id="IPR011008">
    <property type="entry name" value="Dimeric_a/b-barrel"/>
</dbReference>
<dbReference type="PATRIC" id="fig|1637645.4.peg.3792"/>
<proteinExistence type="inferred from homology"/>
<dbReference type="OrthoDB" id="461832at2"/>
<evidence type="ECO:0000259" key="2">
    <source>
        <dbReference type="Pfam" id="PF03795"/>
    </source>
</evidence>
<dbReference type="RefSeq" id="WP_046281031.1">
    <property type="nucleotide sequence ID" value="NZ_LATL02000190.1"/>
</dbReference>
<dbReference type="Pfam" id="PF03795">
    <property type="entry name" value="YCII"/>
    <property type="match status" value="1"/>
</dbReference>
<dbReference type="AlphaFoldDB" id="A0A0F5YBZ7"/>
<dbReference type="EMBL" id="LATL02000190">
    <property type="protein sequence ID" value="KKD35755.1"/>
    <property type="molecule type" value="Genomic_DNA"/>
</dbReference>
<dbReference type="InterPro" id="IPR051807">
    <property type="entry name" value="Sec-metab_biosynth-assoc"/>
</dbReference>
<dbReference type="NCBIfam" id="NF009506">
    <property type="entry name" value="PRK12864.1"/>
    <property type="match status" value="1"/>
</dbReference>
<dbReference type="Gene3D" id="3.30.70.1060">
    <property type="entry name" value="Dimeric alpha+beta barrel"/>
    <property type="match status" value="1"/>
</dbReference>
<evidence type="ECO:0000313" key="4">
    <source>
        <dbReference type="Proteomes" id="UP000033607"/>
    </source>
</evidence>
<dbReference type="Proteomes" id="UP000033607">
    <property type="component" value="Unassembled WGS sequence"/>
</dbReference>
<dbReference type="PANTHER" id="PTHR33606:SF3">
    <property type="entry name" value="PROTEIN YCII"/>
    <property type="match status" value="1"/>
</dbReference>
<feature type="domain" description="YCII-related" evidence="2">
    <location>
        <begin position="3"/>
        <end position="85"/>
    </location>
</feature>
<comment type="similarity">
    <text evidence="1">Belongs to the YciI family.</text>
</comment>
<comment type="caution">
    <text evidence="3">The sequence shown here is derived from an EMBL/GenBank/DDBJ whole genome shotgun (WGS) entry which is preliminary data.</text>
</comment>